<dbReference type="EMBL" id="JAUCMV010000004">
    <property type="protein sequence ID" value="KAK0403540.1"/>
    <property type="molecule type" value="Genomic_DNA"/>
</dbReference>
<evidence type="ECO:0000313" key="2">
    <source>
        <dbReference type="Proteomes" id="UP001175271"/>
    </source>
</evidence>
<proteinExistence type="predicted"/>
<dbReference type="AlphaFoldDB" id="A0AA39HCW6"/>
<protein>
    <submittedName>
        <fullName evidence="1">Uncharacterized protein</fullName>
    </submittedName>
</protein>
<keyword evidence="2" id="KW-1185">Reference proteome</keyword>
<accession>A0AA39HCW6</accession>
<organism evidence="1 2">
    <name type="scientific">Steinernema hermaphroditum</name>
    <dbReference type="NCBI Taxonomy" id="289476"/>
    <lineage>
        <taxon>Eukaryota</taxon>
        <taxon>Metazoa</taxon>
        <taxon>Ecdysozoa</taxon>
        <taxon>Nematoda</taxon>
        <taxon>Chromadorea</taxon>
        <taxon>Rhabditida</taxon>
        <taxon>Tylenchina</taxon>
        <taxon>Panagrolaimomorpha</taxon>
        <taxon>Strongyloidoidea</taxon>
        <taxon>Steinernematidae</taxon>
        <taxon>Steinernema</taxon>
    </lineage>
</organism>
<name>A0AA39HCW6_9BILA</name>
<reference evidence="1" key="1">
    <citation type="submission" date="2023-06" db="EMBL/GenBank/DDBJ databases">
        <title>Genomic analysis of the entomopathogenic nematode Steinernema hermaphroditum.</title>
        <authorList>
            <person name="Schwarz E.M."/>
            <person name="Heppert J.K."/>
            <person name="Baniya A."/>
            <person name="Schwartz H.T."/>
            <person name="Tan C.-H."/>
            <person name="Antoshechkin I."/>
            <person name="Sternberg P.W."/>
            <person name="Goodrich-Blair H."/>
            <person name="Dillman A.R."/>
        </authorList>
    </citation>
    <scope>NUCLEOTIDE SEQUENCE</scope>
    <source>
        <strain evidence="1">PS9179</strain>
        <tissue evidence="1">Whole animal</tissue>
    </source>
</reference>
<evidence type="ECO:0000313" key="1">
    <source>
        <dbReference type="EMBL" id="KAK0403540.1"/>
    </source>
</evidence>
<sequence>MVTLDVSVYLASVMSATPVLAPHFPWESTDWRSVDECIVLLDPLPRSRILFPLGGEFRNSSGGLPFCTGINLKDMEVCFSHFLGYRRPAVITNRDLTTPLVAKLANLSRDCRTFDEFVRCMKPNVYCITPPANISALREFFSLTVTMILDVLVQTYGKCKGITLAIADRRKFISCYRDWNENFVVTCGRAALHNETCHDLRNVQQCKDMAVRASCAMTAEANQLMCLLTSDMVSSKCDPQRMCDFSTQPQNEGHDILQIHPNEATKSASAPGNEIPAPALLTALMATVVLY</sequence>
<dbReference type="Proteomes" id="UP001175271">
    <property type="component" value="Unassembled WGS sequence"/>
</dbReference>
<comment type="caution">
    <text evidence="1">The sequence shown here is derived from an EMBL/GenBank/DDBJ whole genome shotgun (WGS) entry which is preliminary data.</text>
</comment>
<gene>
    <name evidence="1" type="ORF">QR680_016984</name>
</gene>